<reference evidence="2 3" key="1">
    <citation type="submission" date="2018-08" db="EMBL/GenBank/DDBJ databases">
        <title>Mucilaginibacter sp. MYSH2.</title>
        <authorList>
            <person name="Seo T."/>
        </authorList>
    </citation>
    <scope>NUCLEOTIDE SEQUENCE [LARGE SCALE GENOMIC DNA]</scope>
    <source>
        <strain evidence="2 3">MYSH2</strain>
    </source>
</reference>
<dbReference type="GO" id="GO:0016757">
    <property type="term" value="F:glycosyltransferase activity"/>
    <property type="evidence" value="ECO:0007669"/>
    <property type="project" value="TreeGrafter"/>
</dbReference>
<comment type="caution">
    <text evidence="2">The sequence shown here is derived from an EMBL/GenBank/DDBJ whole genome shotgun (WGS) entry which is preliminary data.</text>
</comment>
<dbReference type="PANTHER" id="PTHR46401">
    <property type="entry name" value="GLYCOSYLTRANSFERASE WBBK-RELATED"/>
    <property type="match status" value="1"/>
</dbReference>
<sequence length="386" mass="43915">MKKILYFFPDDITRPDAGNKTRAINLLHYFKERGFKVDFVSLVQNNGEPERYVQLQKDRLFKNFHLLERKPKGKGSLFYFLQYKLWDLFYYWFTYPSRSKIPTYLTLKLKMGFSELLKADKYDHVIISYAHSADLISDKALLKNAHTILDTHDFLTAQFKDKPGFQLGITFQDEINRLDKFDEVWAISPEEQYIFAQFSKADVKLVPMMLDGPATSGAAKKYDLVYVGNDNVHNVSSVKWFFDKVYPQLPADVNICMAGKVVNYVPDLQNVTKIAFAQDLGELYNASKIALCPMLQGTGIKVKVVEALAHALPVVCTTRGVDGLPKHHNGCLVSDDADKFAANITSLLTNGTLYAEQSRLAEATFKHTFDKKVVFKLLDEAFGLAQ</sequence>
<dbReference type="GO" id="GO:0009103">
    <property type="term" value="P:lipopolysaccharide biosynthetic process"/>
    <property type="evidence" value="ECO:0007669"/>
    <property type="project" value="TreeGrafter"/>
</dbReference>
<dbReference type="Pfam" id="PF13692">
    <property type="entry name" value="Glyco_trans_1_4"/>
    <property type="match status" value="1"/>
</dbReference>
<dbReference type="RefSeq" id="WP_117391858.1">
    <property type="nucleotide sequence ID" value="NZ_QWDC01000002.1"/>
</dbReference>
<dbReference type="AlphaFoldDB" id="A0A372NU67"/>
<gene>
    <name evidence="2" type="ORF">D0C36_11940</name>
</gene>
<protein>
    <submittedName>
        <fullName evidence="2">Glycosyltransferase</fullName>
    </submittedName>
</protein>
<accession>A0A372NU67</accession>
<proteinExistence type="predicted"/>
<dbReference type="EMBL" id="QWDC01000002">
    <property type="protein sequence ID" value="RFZ92147.1"/>
    <property type="molecule type" value="Genomic_DNA"/>
</dbReference>
<organism evidence="2 3">
    <name type="scientific">Mucilaginibacter conchicola</name>
    <dbReference type="NCBI Taxonomy" id="2303333"/>
    <lineage>
        <taxon>Bacteria</taxon>
        <taxon>Pseudomonadati</taxon>
        <taxon>Bacteroidota</taxon>
        <taxon>Sphingobacteriia</taxon>
        <taxon>Sphingobacteriales</taxon>
        <taxon>Sphingobacteriaceae</taxon>
        <taxon>Mucilaginibacter</taxon>
    </lineage>
</organism>
<keyword evidence="3" id="KW-1185">Reference proteome</keyword>
<dbReference type="PANTHER" id="PTHR46401:SF2">
    <property type="entry name" value="GLYCOSYLTRANSFERASE WBBK-RELATED"/>
    <property type="match status" value="1"/>
</dbReference>
<evidence type="ECO:0000313" key="3">
    <source>
        <dbReference type="Proteomes" id="UP000264217"/>
    </source>
</evidence>
<dbReference type="OrthoDB" id="1059846at2"/>
<dbReference type="SUPFAM" id="SSF53756">
    <property type="entry name" value="UDP-Glycosyltransferase/glycogen phosphorylase"/>
    <property type="match status" value="1"/>
</dbReference>
<dbReference type="Proteomes" id="UP000264217">
    <property type="component" value="Unassembled WGS sequence"/>
</dbReference>
<evidence type="ECO:0000256" key="1">
    <source>
        <dbReference type="ARBA" id="ARBA00022679"/>
    </source>
</evidence>
<dbReference type="Gene3D" id="3.40.50.2000">
    <property type="entry name" value="Glycogen Phosphorylase B"/>
    <property type="match status" value="1"/>
</dbReference>
<name>A0A372NU67_9SPHI</name>
<keyword evidence="1 2" id="KW-0808">Transferase</keyword>
<evidence type="ECO:0000313" key="2">
    <source>
        <dbReference type="EMBL" id="RFZ92147.1"/>
    </source>
</evidence>